<feature type="transmembrane region" description="Helical" evidence="7">
    <location>
        <begin position="48"/>
        <end position="70"/>
    </location>
</feature>
<dbReference type="GO" id="GO:0005886">
    <property type="term" value="C:plasma membrane"/>
    <property type="evidence" value="ECO:0007669"/>
    <property type="project" value="UniProtKB-SubCell"/>
</dbReference>
<sequence length="400" mass="41575">MSSILPSPNSPSAFRMTVYSFIFAVLISATSSAPTPLYHLYQQLFHLSPAMITLIFGSYSFALLAALLTVGGLSDYLGRRPLILLALIFNAAALIVFMLAESGTTLLVGRIVQGFATGIAFPTFGATILDTDKRRGSTLNSITAFLGLMVGTLAAGTLVAFAPAPTHLIYALLFIATVAGIIALALMPETITGRPGALAAMRPHISVPQRARATLLKVTPVNIAGWALGGFYLSLMPTLVAVVTGITSPFVGGTVVAALMLSATASVFIFRTWAPQRVLFTGATMLIIGVLITLSGIYLEAVELLFLGTAAAGLGFGSIFSNILKIVLPLAESHERAGLFAAFLVESYLAFSIPAIAAGLIAPTLGLSNTAYIYGSAIITLAVISIAATRTSLSESPAVS</sequence>
<keyword evidence="3" id="KW-1003">Cell membrane</keyword>
<gene>
    <name evidence="9" type="ORF">RG540_CH09020</name>
</gene>
<dbReference type="PATRIC" id="fig|1028800.3.peg.914"/>
<keyword evidence="10" id="KW-1185">Reference proteome</keyword>
<feature type="transmembrane region" description="Helical" evidence="7">
    <location>
        <begin position="371"/>
        <end position="388"/>
    </location>
</feature>
<dbReference type="OrthoDB" id="7283458at2"/>
<feature type="domain" description="Major facilitator superfamily (MFS) profile" evidence="8">
    <location>
        <begin position="12"/>
        <end position="400"/>
    </location>
</feature>
<feature type="transmembrane region" description="Helical" evidence="7">
    <location>
        <begin position="106"/>
        <end position="129"/>
    </location>
</feature>
<dbReference type="PROSITE" id="PS50850">
    <property type="entry name" value="MFS"/>
    <property type="match status" value="1"/>
</dbReference>
<evidence type="ECO:0000256" key="3">
    <source>
        <dbReference type="ARBA" id="ARBA00022475"/>
    </source>
</evidence>
<dbReference type="Proteomes" id="UP000028181">
    <property type="component" value="Chromosome I"/>
</dbReference>
<reference evidence="10" key="1">
    <citation type="journal article" date="2014" name="BMC Genomics">
        <title>Genome sequencing of two Neorhizobium galegae strains reveals a noeT gene responsible for the unusual acetylation of the nodulation factors.</title>
        <authorList>
            <person name="Osterman J."/>
            <person name="Marsh J."/>
            <person name="Laine P.K."/>
            <person name="Zeng Z."/>
            <person name="Alatalo E."/>
            <person name="Sullivan J.T."/>
            <person name="Young J.P."/>
            <person name="Thomas-Oates J."/>
            <person name="Paulin L."/>
            <person name="Lindstrom K."/>
        </authorList>
    </citation>
    <scope>NUCLEOTIDE SEQUENCE [LARGE SCALE GENOMIC DNA]</scope>
    <source>
        <strain evidence="10">HAMBI 540</strain>
    </source>
</reference>
<feature type="transmembrane region" description="Helical" evidence="7">
    <location>
        <begin position="250"/>
        <end position="271"/>
    </location>
</feature>
<feature type="transmembrane region" description="Helical" evidence="7">
    <location>
        <begin position="305"/>
        <end position="328"/>
    </location>
</feature>
<dbReference type="PROSITE" id="PS00216">
    <property type="entry name" value="SUGAR_TRANSPORT_1"/>
    <property type="match status" value="1"/>
</dbReference>
<evidence type="ECO:0000256" key="6">
    <source>
        <dbReference type="ARBA" id="ARBA00023136"/>
    </source>
</evidence>
<evidence type="ECO:0000256" key="5">
    <source>
        <dbReference type="ARBA" id="ARBA00022989"/>
    </source>
</evidence>
<dbReference type="eggNOG" id="COG2814">
    <property type="taxonomic scope" value="Bacteria"/>
</dbReference>
<dbReference type="AlphaFoldDB" id="A0A068SMT6"/>
<dbReference type="KEGG" id="ngg:RG540_CH09020"/>
<keyword evidence="6 7" id="KW-0472">Membrane</keyword>
<dbReference type="Gene3D" id="1.20.1250.20">
    <property type="entry name" value="MFS general substrate transporter like domains"/>
    <property type="match status" value="1"/>
</dbReference>
<dbReference type="PANTHER" id="PTHR23517:SF13">
    <property type="entry name" value="MAJOR FACILITATOR SUPERFAMILY MFS_1"/>
    <property type="match status" value="1"/>
</dbReference>
<evidence type="ECO:0000256" key="4">
    <source>
        <dbReference type="ARBA" id="ARBA00022692"/>
    </source>
</evidence>
<dbReference type="GO" id="GO:0022857">
    <property type="term" value="F:transmembrane transporter activity"/>
    <property type="evidence" value="ECO:0007669"/>
    <property type="project" value="InterPro"/>
</dbReference>
<dbReference type="InterPro" id="IPR005829">
    <property type="entry name" value="Sugar_transporter_CS"/>
</dbReference>
<dbReference type="InterPro" id="IPR011701">
    <property type="entry name" value="MFS"/>
</dbReference>
<feature type="transmembrane region" description="Helical" evidence="7">
    <location>
        <begin position="223"/>
        <end position="244"/>
    </location>
</feature>
<dbReference type="RefSeq" id="WP_038585046.1">
    <property type="nucleotide sequence ID" value="NZ_HG938353.1"/>
</dbReference>
<feature type="transmembrane region" description="Helical" evidence="7">
    <location>
        <begin position="278"/>
        <end position="299"/>
    </location>
</feature>
<feature type="transmembrane region" description="Helical" evidence="7">
    <location>
        <begin position="340"/>
        <end position="365"/>
    </location>
</feature>
<feature type="transmembrane region" description="Helical" evidence="7">
    <location>
        <begin position="82"/>
        <end position="100"/>
    </location>
</feature>
<dbReference type="EMBL" id="HG938353">
    <property type="protein sequence ID" value="CDN47091.1"/>
    <property type="molecule type" value="Genomic_DNA"/>
</dbReference>
<feature type="transmembrane region" description="Helical" evidence="7">
    <location>
        <begin position="141"/>
        <end position="162"/>
    </location>
</feature>
<proteinExistence type="predicted"/>
<evidence type="ECO:0000259" key="8">
    <source>
        <dbReference type="PROSITE" id="PS50850"/>
    </source>
</evidence>
<comment type="subcellular location">
    <subcellularLocation>
        <location evidence="1">Cell membrane</location>
        <topology evidence="1">Multi-pass membrane protein</topology>
    </subcellularLocation>
</comment>
<evidence type="ECO:0000256" key="1">
    <source>
        <dbReference type="ARBA" id="ARBA00004651"/>
    </source>
</evidence>
<feature type="transmembrane region" description="Helical" evidence="7">
    <location>
        <begin position="168"/>
        <end position="187"/>
    </location>
</feature>
<dbReference type="PANTHER" id="PTHR23517">
    <property type="entry name" value="RESISTANCE PROTEIN MDTM, PUTATIVE-RELATED-RELATED"/>
    <property type="match status" value="1"/>
</dbReference>
<evidence type="ECO:0000256" key="2">
    <source>
        <dbReference type="ARBA" id="ARBA00022448"/>
    </source>
</evidence>
<evidence type="ECO:0000313" key="9">
    <source>
        <dbReference type="EMBL" id="CDN47091.1"/>
    </source>
</evidence>
<name>A0A068SMT6_NEOGA</name>
<dbReference type="InterPro" id="IPR036259">
    <property type="entry name" value="MFS_trans_sf"/>
</dbReference>
<dbReference type="SUPFAM" id="SSF103473">
    <property type="entry name" value="MFS general substrate transporter"/>
    <property type="match status" value="1"/>
</dbReference>
<evidence type="ECO:0000313" key="10">
    <source>
        <dbReference type="Proteomes" id="UP000028181"/>
    </source>
</evidence>
<evidence type="ECO:0000256" key="7">
    <source>
        <dbReference type="SAM" id="Phobius"/>
    </source>
</evidence>
<keyword evidence="2" id="KW-0813">Transport</keyword>
<accession>A0A068SMT6</accession>
<keyword evidence="4 7" id="KW-0812">Transmembrane</keyword>
<protein>
    <submittedName>
        <fullName evidence="9">Mutlidrug resistance protein</fullName>
    </submittedName>
</protein>
<dbReference type="HOGENOM" id="CLU_038683_0_1_5"/>
<keyword evidence="5 7" id="KW-1133">Transmembrane helix</keyword>
<organism evidence="9 10">
    <name type="scientific">Neorhizobium galegae bv. orientalis str. HAMBI 540</name>
    <dbReference type="NCBI Taxonomy" id="1028800"/>
    <lineage>
        <taxon>Bacteria</taxon>
        <taxon>Pseudomonadati</taxon>
        <taxon>Pseudomonadota</taxon>
        <taxon>Alphaproteobacteria</taxon>
        <taxon>Hyphomicrobiales</taxon>
        <taxon>Rhizobiaceae</taxon>
        <taxon>Rhizobium/Agrobacterium group</taxon>
        <taxon>Neorhizobium</taxon>
    </lineage>
</organism>
<dbReference type="InterPro" id="IPR020846">
    <property type="entry name" value="MFS_dom"/>
</dbReference>
<dbReference type="Pfam" id="PF07690">
    <property type="entry name" value="MFS_1"/>
    <property type="match status" value="1"/>
</dbReference>
<dbReference type="GeneID" id="24259562"/>
<dbReference type="InterPro" id="IPR050171">
    <property type="entry name" value="MFS_Transporters"/>
</dbReference>